<proteinExistence type="predicted"/>
<gene>
    <name evidence="2" type="ORF">C7410_114168</name>
</gene>
<dbReference type="InterPro" id="IPR023286">
    <property type="entry name" value="ABATE_dom_sf"/>
</dbReference>
<reference evidence="2 3" key="1">
    <citation type="submission" date="2018-06" db="EMBL/GenBank/DDBJ databases">
        <title>Genomic Encyclopedia of Type Strains, Phase IV (KMG-V): Genome sequencing to study the core and pangenomes of soil and plant-associated prokaryotes.</title>
        <authorList>
            <person name="Whitman W."/>
        </authorList>
    </citation>
    <scope>NUCLEOTIDE SEQUENCE [LARGE SCALE GENOMIC DNA]</scope>
    <source>
        <strain evidence="2 3">SRCL-318</strain>
    </source>
</reference>
<dbReference type="PANTHER" id="PTHR35525">
    <property type="entry name" value="BLL6575 PROTEIN"/>
    <property type="match status" value="1"/>
</dbReference>
<accession>A0A2V4UL72</accession>
<feature type="domain" description="Zinc finger CGNR" evidence="1">
    <location>
        <begin position="164"/>
        <end position="202"/>
    </location>
</feature>
<sequence length="208" mass="22834">MASAKEPRLQADTNVGGHLVLNFVNTCGGAGKDRDIERLVNWRDVIDWATANGVLNAADSRLIEKARLRAGCRPSDLLKDLTELREAVYSVFSAIAGSVLPAQTARLRLEGYIVEAMSHSALSVEGRAPARWTVCPEKAGCALIKDRLAIAASELLSQSILSNVRECGACSWLFLDLSRSRSRRWCSMATCGNRAKAQRHYHTTRTTY</sequence>
<dbReference type="Pfam" id="PF11706">
    <property type="entry name" value="zf-CGNR"/>
    <property type="match status" value="1"/>
</dbReference>
<dbReference type="RefSeq" id="WP_110855843.1">
    <property type="nucleotide sequence ID" value="NZ_QJSQ01000014.1"/>
</dbReference>
<evidence type="ECO:0000259" key="1">
    <source>
        <dbReference type="Pfam" id="PF11706"/>
    </source>
</evidence>
<dbReference type="Gene3D" id="1.10.3300.10">
    <property type="entry name" value="Jann2411-like domain"/>
    <property type="match status" value="1"/>
</dbReference>
<dbReference type="Pfam" id="PF07336">
    <property type="entry name" value="ABATE"/>
    <property type="match status" value="1"/>
</dbReference>
<dbReference type="EMBL" id="QJSQ01000014">
    <property type="protein sequence ID" value="PYE21526.1"/>
    <property type="molecule type" value="Genomic_DNA"/>
</dbReference>
<dbReference type="InterPro" id="IPR010852">
    <property type="entry name" value="ABATE"/>
</dbReference>
<dbReference type="AlphaFoldDB" id="A0A2V4UL72"/>
<dbReference type="PANTHER" id="PTHR35525:SF3">
    <property type="entry name" value="BLL6575 PROTEIN"/>
    <property type="match status" value="1"/>
</dbReference>
<organism evidence="2 3">
    <name type="scientific">Paraburkholderia silvatlantica</name>
    <dbReference type="NCBI Taxonomy" id="321895"/>
    <lineage>
        <taxon>Bacteria</taxon>
        <taxon>Pseudomonadati</taxon>
        <taxon>Pseudomonadota</taxon>
        <taxon>Betaproteobacteria</taxon>
        <taxon>Burkholderiales</taxon>
        <taxon>Burkholderiaceae</taxon>
        <taxon>Paraburkholderia</taxon>
    </lineage>
</organism>
<dbReference type="Proteomes" id="UP000247772">
    <property type="component" value="Unassembled WGS sequence"/>
</dbReference>
<evidence type="ECO:0000313" key="3">
    <source>
        <dbReference type="Proteomes" id="UP000247772"/>
    </source>
</evidence>
<dbReference type="OrthoDB" id="9808437at2"/>
<comment type="caution">
    <text evidence="2">The sequence shown here is derived from an EMBL/GenBank/DDBJ whole genome shotgun (WGS) entry which is preliminary data.</text>
</comment>
<dbReference type="InterPro" id="IPR021005">
    <property type="entry name" value="Znf_CGNR"/>
</dbReference>
<protein>
    <submittedName>
        <fullName evidence="2">Putative RNA-binding Zn ribbon-like protein</fullName>
    </submittedName>
</protein>
<dbReference type="SUPFAM" id="SSF160904">
    <property type="entry name" value="Jann2411-like"/>
    <property type="match status" value="1"/>
</dbReference>
<evidence type="ECO:0000313" key="2">
    <source>
        <dbReference type="EMBL" id="PYE21526.1"/>
    </source>
</evidence>
<name>A0A2V4UL72_9BURK</name>